<evidence type="ECO:0000256" key="9">
    <source>
        <dbReference type="PIRNR" id="PIRNR000804"/>
    </source>
</evidence>
<comment type="subcellular location">
    <subcellularLocation>
        <location evidence="1 9">Cytoplasm</location>
    </subcellularLocation>
</comment>
<dbReference type="Gene3D" id="3.10.150.10">
    <property type="entry name" value="DNA Polymerase III, subunit A, domain 2"/>
    <property type="match status" value="3"/>
</dbReference>
<evidence type="ECO:0000256" key="5">
    <source>
        <dbReference type="ARBA" id="ARBA00022695"/>
    </source>
</evidence>
<keyword evidence="8" id="KW-0238">DNA-binding</keyword>
<evidence type="ECO:0000259" key="10">
    <source>
        <dbReference type="Pfam" id="PF00712"/>
    </source>
</evidence>
<dbReference type="InterPro" id="IPR022634">
    <property type="entry name" value="DNA_polIII_beta_N"/>
</dbReference>
<evidence type="ECO:0000259" key="12">
    <source>
        <dbReference type="Pfam" id="PF02768"/>
    </source>
</evidence>
<dbReference type="Pfam" id="PF02767">
    <property type="entry name" value="DNA_pol3_beta_2"/>
    <property type="match status" value="1"/>
</dbReference>
<organism evidence="13 14">
    <name type="scientific">Arcanobacterium hippocoleae</name>
    <dbReference type="NCBI Taxonomy" id="149017"/>
    <lineage>
        <taxon>Bacteria</taxon>
        <taxon>Bacillati</taxon>
        <taxon>Actinomycetota</taxon>
        <taxon>Actinomycetes</taxon>
        <taxon>Actinomycetales</taxon>
        <taxon>Actinomycetaceae</taxon>
        <taxon>Arcanobacterium</taxon>
    </lineage>
</organism>
<evidence type="ECO:0000259" key="11">
    <source>
        <dbReference type="Pfam" id="PF02767"/>
    </source>
</evidence>
<keyword evidence="4 9" id="KW-0808">Transferase</keyword>
<evidence type="ECO:0000256" key="2">
    <source>
        <dbReference type="ARBA" id="ARBA00010752"/>
    </source>
</evidence>
<comment type="subunit">
    <text evidence="9">Forms a ring-shaped head-to-tail homodimer around DNA.</text>
</comment>
<feature type="domain" description="DNA polymerase III beta sliding clamp N-terminal" evidence="10">
    <location>
        <begin position="1"/>
        <end position="118"/>
    </location>
</feature>
<dbReference type="InterPro" id="IPR001001">
    <property type="entry name" value="DNA_polIII_beta"/>
</dbReference>
<dbReference type="NCBIfam" id="TIGR00663">
    <property type="entry name" value="dnan"/>
    <property type="match status" value="1"/>
</dbReference>
<evidence type="ECO:0000256" key="4">
    <source>
        <dbReference type="ARBA" id="ARBA00022679"/>
    </source>
</evidence>
<evidence type="ECO:0000313" key="14">
    <source>
        <dbReference type="Proteomes" id="UP001266099"/>
    </source>
</evidence>
<evidence type="ECO:0000256" key="7">
    <source>
        <dbReference type="ARBA" id="ARBA00022932"/>
    </source>
</evidence>
<accession>A0ABU1T2K8</accession>
<dbReference type="CDD" id="cd00140">
    <property type="entry name" value="beta_clamp"/>
    <property type="match status" value="1"/>
</dbReference>
<gene>
    <name evidence="13" type="ORF">J2S36_001116</name>
</gene>
<dbReference type="EMBL" id="JAVDUJ010000001">
    <property type="protein sequence ID" value="MDR6939573.1"/>
    <property type="molecule type" value="Genomic_DNA"/>
</dbReference>
<keyword evidence="7 9" id="KW-0239">DNA-directed DNA polymerase</keyword>
<feature type="domain" description="DNA polymerase III beta sliding clamp C-terminal" evidence="12">
    <location>
        <begin position="248"/>
        <end position="370"/>
    </location>
</feature>
<name>A0ABU1T2K8_9ACTO</name>
<dbReference type="InterPro" id="IPR022637">
    <property type="entry name" value="DNA_polIII_beta_cen"/>
</dbReference>
<comment type="function">
    <text evidence="9">Confers DNA tethering and processivity to DNA polymerases and other proteins. Acts as a clamp, forming a ring around DNA (a reaction catalyzed by the clamp-loading complex) which diffuses in an ATP-independent manner freely and bidirectionally along dsDNA. Initially characterized for its ability to contact the catalytic subunit of DNA polymerase III (Pol III), a complex, multichain enzyme responsible for most of the replicative synthesis in bacteria; Pol III exhibits 3'-5' exonuclease proofreading activity. The beta chain is required for initiation of replication as well as for processivity of DNA replication.</text>
</comment>
<evidence type="ECO:0000256" key="3">
    <source>
        <dbReference type="ARBA" id="ARBA00022490"/>
    </source>
</evidence>
<evidence type="ECO:0000256" key="1">
    <source>
        <dbReference type="ARBA" id="ARBA00004496"/>
    </source>
</evidence>
<dbReference type="InterPro" id="IPR022635">
    <property type="entry name" value="DNA_polIII_beta_C"/>
</dbReference>
<dbReference type="Proteomes" id="UP001266099">
    <property type="component" value="Unassembled WGS sequence"/>
</dbReference>
<evidence type="ECO:0000256" key="8">
    <source>
        <dbReference type="ARBA" id="ARBA00023125"/>
    </source>
</evidence>
<keyword evidence="5 9" id="KW-0548">Nucleotidyltransferase</keyword>
<proteinExistence type="inferred from homology"/>
<evidence type="ECO:0000313" key="13">
    <source>
        <dbReference type="EMBL" id="MDR6939573.1"/>
    </source>
</evidence>
<dbReference type="InterPro" id="IPR046938">
    <property type="entry name" value="DNA_clamp_sf"/>
</dbReference>
<dbReference type="GO" id="GO:0003887">
    <property type="term" value="F:DNA-directed DNA polymerase activity"/>
    <property type="evidence" value="ECO:0007669"/>
    <property type="project" value="UniProtKB-EC"/>
</dbReference>
<keyword evidence="3 9" id="KW-0963">Cytoplasm</keyword>
<dbReference type="RefSeq" id="WP_309956350.1">
    <property type="nucleotide sequence ID" value="NZ_JAVDUJ010000001.1"/>
</dbReference>
<dbReference type="PIRSF" id="PIRSF000804">
    <property type="entry name" value="DNA_pol_III_b"/>
    <property type="match status" value="1"/>
</dbReference>
<dbReference type="SUPFAM" id="SSF55979">
    <property type="entry name" value="DNA clamp"/>
    <property type="match status" value="3"/>
</dbReference>
<evidence type="ECO:0000256" key="6">
    <source>
        <dbReference type="ARBA" id="ARBA00022705"/>
    </source>
</evidence>
<protein>
    <recommendedName>
        <fullName evidence="9">Beta sliding clamp</fullName>
    </recommendedName>
</protein>
<feature type="domain" description="DNA polymerase III beta sliding clamp central" evidence="11">
    <location>
        <begin position="128"/>
        <end position="246"/>
    </location>
</feature>
<reference evidence="13 14" key="1">
    <citation type="submission" date="2023-07" db="EMBL/GenBank/DDBJ databases">
        <title>Sequencing the genomes of 1000 actinobacteria strains.</title>
        <authorList>
            <person name="Klenk H.-P."/>
        </authorList>
    </citation>
    <scope>NUCLEOTIDE SEQUENCE [LARGE SCALE GENOMIC DNA]</scope>
    <source>
        <strain evidence="13 14">DSM 15539</strain>
    </source>
</reference>
<dbReference type="Pfam" id="PF02768">
    <property type="entry name" value="DNA_pol3_beta_3"/>
    <property type="match status" value="1"/>
</dbReference>
<dbReference type="PANTHER" id="PTHR30478:SF0">
    <property type="entry name" value="BETA SLIDING CLAMP"/>
    <property type="match status" value="1"/>
</dbReference>
<comment type="similarity">
    <text evidence="2 9">Belongs to the beta sliding clamp family.</text>
</comment>
<dbReference type="Pfam" id="PF00712">
    <property type="entry name" value="DNA_pol3_beta"/>
    <property type="match status" value="1"/>
</dbReference>
<sequence length="377" mass="41053">MKIQVMRDVFTEAVSWVAKTIPSRPAMPVLAGLKLRASQEGTISLISRDSDITSHVDIEAAVDEPGEVLVNGRLLAEVCRNLPNKPINLELDGTQVELECGSARFTLKTMSMDDYSEIPPLPPVIGTVDGNEWQEAVSQVTVAASNDETLPMLVSVCLEIDGAEISLMATDRYRLALREINWKPADEKIQQRILVRASRLLDIAKSLGTVGTIEISLDNLESPSLIGFSGGGKQNTVQLIDGEYPQVRTLFPTEVTGYAVVDRQLMADAIKRSKVVVEKNSSVRLSFTEGELVIEAGQGDMAQASEALPAELNGEDISLAFNPNFLSDGLSTMNAQNFRFSYTQPAKPAVISPENDQGEVDESFKILLMPVRTFGGR</sequence>
<dbReference type="SMART" id="SM00480">
    <property type="entry name" value="POL3Bc"/>
    <property type="match status" value="1"/>
</dbReference>
<dbReference type="PANTHER" id="PTHR30478">
    <property type="entry name" value="DNA POLYMERASE III SUBUNIT BETA"/>
    <property type="match status" value="1"/>
</dbReference>
<keyword evidence="6 9" id="KW-0235">DNA replication</keyword>
<comment type="caution">
    <text evidence="13">The sequence shown here is derived from an EMBL/GenBank/DDBJ whole genome shotgun (WGS) entry which is preliminary data.</text>
</comment>
<keyword evidence="14" id="KW-1185">Reference proteome</keyword>